<accession>A0ABS8W4J2</accession>
<name>A0ABS8W4J2_DATST</name>
<sequence length="203" mass="22698">MALSSSPHCSIIHRSEPQFQVSHCGLMLQDPDPDFRLMEKLQFILAQKTHAIGENEVFFSGWLTSPGGINLILAIILANRGSICYQRHKSKSSTTKVRMTQQWKLSPVIKNEANREKREFLEGGCPLIGLMISLLTKPTTLCKSGNKKHVCCHCLQWWRCDAGGCCTIQFPDHSELHLTAPFAPSMGWSAGHKFFCTAQGKVK</sequence>
<dbReference type="Proteomes" id="UP000823775">
    <property type="component" value="Unassembled WGS sequence"/>
</dbReference>
<gene>
    <name evidence="1" type="ORF">HAX54_044019</name>
</gene>
<evidence type="ECO:0000313" key="1">
    <source>
        <dbReference type="EMBL" id="MCE2056080.1"/>
    </source>
</evidence>
<keyword evidence="2" id="KW-1185">Reference proteome</keyword>
<comment type="caution">
    <text evidence="1">The sequence shown here is derived from an EMBL/GenBank/DDBJ whole genome shotgun (WGS) entry which is preliminary data.</text>
</comment>
<proteinExistence type="predicted"/>
<reference evidence="1 2" key="1">
    <citation type="journal article" date="2021" name="BMC Genomics">
        <title>Datura genome reveals duplications of psychoactive alkaloid biosynthetic genes and high mutation rate following tissue culture.</title>
        <authorList>
            <person name="Rajewski A."/>
            <person name="Carter-House D."/>
            <person name="Stajich J."/>
            <person name="Litt A."/>
        </authorList>
    </citation>
    <scope>NUCLEOTIDE SEQUENCE [LARGE SCALE GENOMIC DNA]</scope>
    <source>
        <strain evidence="1">AR-01</strain>
    </source>
</reference>
<organism evidence="1 2">
    <name type="scientific">Datura stramonium</name>
    <name type="common">Jimsonweed</name>
    <name type="synonym">Common thornapple</name>
    <dbReference type="NCBI Taxonomy" id="4076"/>
    <lineage>
        <taxon>Eukaryota</taxon>
        <taxon>Viridiplantae</taxon>
        <taxon>Streptophyta</taxon>
        <taxon>Embryophyta</taxon>
        <taxon>Tracheophyta</taxon>
        <taxon>Spermatophyta</taxon>
        <taxon>Magnoliopsida</taxon>
        <taxon>eudicotyledons</taxon>
        <taxon>Gunneridae</taxon>
        <taxon>Pentapetalae</taxon>
        <taxon>asterids</taxon>
        <taxon>lamiids</taxon>
        <taxon>Solanales</taxon>
        <taxon>Solanaceae</taxon>
        <taxon>Solanoideae</taxon>
        <taxon>Datureae</taxon>
        <taxon>Datura</taxon>
    </lineage>
</organism>
<protein>
    <submittedName>
        <fullName evidence="1">Uncharacterized protein</fullName>
    </submittedName>
</protein>
<evidence type="ECO:0000313" key="2">
    <source>
        <dbReference type="Proteomes" id="UP000823775"/>
    </source>
</evidence>
<dbReference type="EMBL" id="JACEIK010006667">
    <property type="protein sequence ID" value="MCE2056080.1"/>
    <property type="molecule type" value="Genomic_DNA"/>
</dbReference>